<feature type="transmembrane region" description="Helical" evidence="1">
    <location>
        <begin position="42"/>
        <end position="63"/>
    </location>
</feature>
<dbReference type="EMBL" id="BAAAQQ010000014">
    <property type="protein sequence ID" value="GAA2133439.1"/>
    <property type="molecule type" value="Genomic_DNA"/>
</dbReference>
<accession>A0ABN2YWC8</accession>
<keyword evidence="3" id="KW-1185">Reference proteome</keyword>
<proteinExistence type="predicted"/>
<protein>
    <submittedName>
        <fullName evidence="2">Uncharacterized protein</fullName>
    </submittedName>
</protein>
<sequence>MVSDHHLRAALSARVESLDPRVEAELEGVLRRAKRRMWVRRTACAFGAAAASVAAVLVTTYGLRSTEGAPEPVDDVPTSASTLVPERGQFLDPAPIDPGRYLVAFQGSGGAYLEVDVPTGWSQDDDMVLTTGVGNAPGTLRIELSGDVQRVSEDPCKGGPLKVGRGAAETAAAFAEMRRLATGPPRAASVGGYDGHLVRLEVPTGIDLASCDGGWLSIYRNASWEKGYSEGGWTDLIWTVDVAGRTLMIDACFGPAATEGQVDELVHMVETASIVTP</sequence>
<comment type="caution">
    <text evidence="2">The sequence shown here is derived from an EMBL/GenBank/DDBJ whole genome shotgun (WGS) entry which is preliminary data.</text>
</comment>
<keyword evidence="1" id="KW-0472">Membrane</keyword>
<evidence type="ECO:0000313" key="3">
    <source>
        <dbReference type="Proteomes" id="UP001500575"/>
    </source>
</evidence>
<keyword evidence="1" id="KW-1133">Transmembrane helix</keyword>
<dbReference type="Proteomes" id="UP001500575">
    <property type="component" value="Unassembled WGS sequence"/>
</dbReference>
<organism evidence="2 3">
    <name type="scientific">Nocardioides bigeumensis</name>
    <dbReference type="NCBI Taxonomy" id="433657"/>
    <lineage>
        <taxon>Bacteria</taxon>
        <taxon>Bacillati</taxon>
        <taxon>Actinomycetota</taxon>
        <taxon>Actinomycetes</taxon>
        <taxon>Propionibacteriales</taxon>
        <taxon>Nocardioidaceae</taxon>
        <taxon>Nocardioides</taxon>
    </lineage>
</organism>
<reference evidence="2 3" key="1">
    <citation type="journal article" date="2019" name="Int. J. Syst. Evol. Microbiol.">
        <title>The Global Catalogue of Microorganisms (GCM) 10K type strain sequencing project: providing services to taxonomists for standard genome sequencing and annotation.</title>
        <authorList>
            <consortium name="The Broad Institute Genomics Platform"/>
            <consortium name="The Broad Institute Genome Sequencing Center for Infectious Disease"/>
            <person name="Wu L."/>
            <person name="Ma J."/>
        </authorList>
    </citation>
    <scope>NUCLEOTIDE SEQUENCE [LARGE SCALE GENOMIC DNA]</scope>
    <source>
        <strain evidence="2 3">JCM 16021</strain>
    </source>
</reference>
<evidence type="ECO:0000256" key="1">
    <source>
        <dbReference type="SAM" id="Phobius"/>
    </source>
</evidence>
<evidence type="ECO:0000313" key="2">
    <source>
        <dbReference type="EMBL" id="GAA2133439.1"/>
    </source>
</evidence>
<gene>
    <name evidence="2" type="ORF">GCM10009843_38840</name>
</gene>
<keyword evidence="1" id="KW-0812">Transmembrane</keyword>
<name>A0ABN2YWC8_9ACTN</name>